<dbReference type="AlphaFoldDB" id="E4URT8"/>
<organism evidence="2">
    <name type="scientific">Arthroderma gypseum (strain ATCC MYA-4604 / CBS 118893)</name>
    <name type="common">Microsporum gypseum</name>
    <dbReference type="NCBI Taxonomy" id="535722"/>
    <lineage>
        <taxon>Eukaryota</taxon>
        <taxon>Fungi</taxon>
        <taxon>Dikarya</taxon>
        <taxon>Ascomycota</taxon>
        <taxon>Pezizomycotina</taxon>
        <taxon>Eurotiomycetes</taxon>
        <taxon>Eurotiomycetidae</taxon>
        <taxon>Onygenales</taxon>
        <taxon>Arthrodermataceae</taxon>
        <taxon>Nannizzia</taxon>
    </lineage>
</organism>
<dbReference type="Proteomes" id="UP000002669">
    <property type="component" value="Unassembled WGS sequence"/>
</dbReference>
<evidence type="ECO:0000313" key="1">
    <source>
        <dbReference type="EMBL" id="EFR01210.1"/>
    </source>
</evidence>
<dbReference type="HOGENOM" id="CLU_986852_0_0_1"/>
<dbReference type="RefSeq" id="XP_003174040.1">
    <property type="nucleotide sequence ID" value="XM_003173992.1"/>
</dbReference>
<dbReference type="InParanoid" id="E4URT8"/>
<dbReference type="GeneID" id="10029328"/>
<name>E4URT8_ARTGP</name>
<sequence length="282" mass="31211">MQSASCKAVRIIAFSTNYHATGALGHQASRKRALRQSRLSNHLLFWGNSQATVISATRERSGCHSFVRGSSRGSPEGNWSAAGLGLHACMYLYDDGTSGRADYQVNEPIFVYSADRYWKDQRTWLFLNQDGVNGVSCDLSESFLNHGLMAAHQDQEPGSRHELVEPNDANTAFAVDFRLFAIVGRGHRPALWTEYHDDSGSSRLFRVPPRLIRPPEPGSIALVIRRIAVLGECKGTWPFQPAIQSTSNLLFRTLDCWARFLKRTALTGLLLISVSASMQGGV</sequence>
<dbReference type="VEuPathDB" id="FungiDB:MGYG_04213"/>
<accession>E4URT8</accession>
<evidence type="ECO:0000313" key="2">
    <source>
        <dbReference type="Proteomes" id="UP000002669"/>
    </source>
</evidence>
<keyword evidence="2" id="KW-1185">Reference proteome</keyword>
<dbReference type="EMBL" id="DS989824">
    <property type="protein sequence ID" value="EFR01210.1"/>
    <property type="molecule type" value="Genomic_DNA"/>
</dbReference>
<protein>
    <submittedName>
        <fullName evidence="1">Uncharacterized protein</fullName>
    </submittedName>
</protein>
<reference evidence="2" key="1">
    <citation type="journal article" date="2012" name="MBio">
        <title>Comparative genome analysis of Trichophyton rubrum and related dermatophytes reveals candidate genes involved in infection.</title>
        <authorList>
            <person name="Martinez D.A."/>
            <person name="Oliver B.G."/>
            <person name="Graeser Y."/>
            <person name="Goldberg J.M."/>
            <person name="Li W."/>
            <person name="Martinez-Rossi N.M."/>
            <person name="Monod M."/>
            <person name="Shelest E."/>
            <person name="Barton R.C."/>
            <person name="Birch E."/>
            <person name="Brakhage A.A."/>
            <person name="Chen Z."/>
            <person name="Gurr S.J."/>
            <person name="Heiman D."/>
            <person name="Heitman J."/>
            <person name="Kosti I."/>
            <person name="Rossi A."/>
            <person name="Saif S."/>
            <person name="Samalova M."/>
            <person name="Saunders C.W."/>
            <person name="Shea T."/>
            <person name="Summerbell R.C."/>
            <person name="Xu J."/>
            <person name="Young S."/>
            <person name="Zeng Q."/>
            <person name="Birren B.W."/>
            <person name="Cuomo C.A."/>
            <person name="White T.C."/>
        </authorList>
    </citation>
    <scope>NUCLEOTIDE SEQUENCE [LARGE SCALE GENOMIC DNA]</scope>
    <source>
        <strain evidence="2">ATCC MYA-4604 / CBS 118893</strain>
    </source>
</reference>
<gene>
    <name evidence="1" type="ORF">MGYG_04213</name>
</gene>
<proteinExistence type="predicted"/>